<protein>
    <submittedName>
        <fullName evidence="1">Uncharacterized protein</fullName>
    </submittedName>
</protein>
<dbReference type="Proteomes" id="UP001060919">
    <property type="component" value="Chromosome"/>
</dbReference>
<evidence type="ECO:0000313" key="2">
    <source>
        <dbReference type="Proteomes" id="UP001060919"/>
    </source>
</evidence>
<keyword evidence="2" id="KW-1185">Reference proteome</keyword>
<gene>
    <name evidence="1" type="ORF">AsAng_0022610</name>
</gene>
<proteinExistence type="predicted"/>
<accession>A0A916DT67</accession>
<dbReference type="RefSeq" id="WP_264792709.1">
    <property type="nucleotide sequence ID" value="NZ_AP026867.1"/>
</dbReference>
<dbReference type="AlphaFoldDB" id="A0A916DT67"/>
<dbReference type="EMBL" id="AP026867">
    <property type="protein sequence ID" value="BDS11547.1"/>
    <property type="molecule type" value="Genomic_DNA"/>
</dbReference>
<name>A0A916DT67_9BACT</name>
<sequence length="77" mass="8697">MSYFSLKKRTIPQLFLLVLGALGTFNTLAAILNYGLRESSQIVALVLFLGCIWSGTSPTKEEEKLDQEEQFDDILDR</sequence>
<reference evidence="1" key="1">
    <citation type="submission" date="2022-09" db="EMBL/GenBank/DDBJ databases">
        <title>Aureispira anguillicida sp. nov., isolated from Leptocephalus of Japanese eel Anguilla japonica.</title>
        <authorList>
            <person name="Yuasa K."/>
            <person name="Mekata T."/>
            <person name="Ikunari K."/>
        </authorList>
    </citation>
    <scope>NUCLEOTIDE SEQUENCE</scope>
    <source>
        <strain evidence="1">EL160426</strain>
    </source>
</reference>
<evidence type="ECO:0000313" key="1">
    <source>
        <dbReference type="EMBL" id="BDS11547.1"/>
    </source>
</evidence>
<dbReference type="KEGG" id="aup:AsAng_0022610"/>
<organism evidence="1 2">
    <name type="scientific">Aureispira anguillae</name>
    <dbReference type="NCBI Taxonomy" id="2864201"/>
    <lineage>
        <taxon>Bacteria</taxon>
        <taxon>Pseudomonadati</taxon>
        <taxon>Bacteroidota</taxon>
        <taxon>Saprospiria</taxon>
        <taxon>Saprospirales</taxon>
        <taxon>Saprospiraceae</taxon>
        <taxon>Aureispira</taxon>
    </lineage>
</organism>